<reference evidence="9" key="1">
    <citation type="journal article" date="2021" name="G3 (Bethesda)">
        <title>Genome and transcriptome analysis of the beet armyworm Spodoptera exigua reveals targets for pest control. .</title>
        <authorList>
            <person name="Simon S."/>
            <person name="Breeschoten T."/>
            <person name="Jansen H.J."/>
            <person name="Dirks R.P."/>
            <person name="Schranz M.E."/>
            <person name="Ros V.I.D."/>
        </authorList>
    </citation>
    <scope>NUCLEOTIDE SEQUENCE</scope>
    <source>
        <strain evidence="9">TB_SE_WUR_2020</strain>
    </source>
</reference>
<keyword evidence="4" id="KW-0677">Repeat</keyword>
<keyword evidence="6" id="KW-0393">Immunoglobulin domain</keyword>
<evidence type="ECO:0000256" key="4">
    <source>
        <dbReference type="ARBA" id="ARBA00022737"/>
    </source>
</evidence>
<dbReference type="GO" id="GO:0032991">
    <property type="term" value="C:protein-containing complex"/>
    <property type="evidence" value="ECO:0007669"/>
    <property type="project" value="UniProtKB-ARBA"/>
</dbReference>
<dbReference type="InterPro" id="IPR036179">
    <property type="entry name" value="Ig-like_dom_sf"/>
</dbReference>
<dbReference type="InterPro" id="IPR003599">
    <property type="entry name" value="Ig_sub"/>
</dbReference>
<dbReference type="PANTHER" id="PTHR12231">
    <property type="entry name" value="CTX-RELATED TYPE I TRANSMEMBRANE PROTEIN"/>
    <property type="match status" value="1"/>
</dbReference>
<dbReference type="InterPro" id="IPR056861">
    <property type="entry name" value="HMCN1-like_VWA"/>
</dbReference>
<dbReference type="Gene3D" id="2.60.40.10">
    <property type="entry name" value="Immunoglobulins"/>
    <property type="match status" value="2"/>
</dbReference>
<dbReference type="SUPFAM" id="SSF53300">
    <property type="entry name" value="vWA-like"/>
    <property type="match status" value="1"/>
</dbReference>
<dbReference type="InterPro" id="IPR013783">
    <property type="entry name" value="Ig-like_fold"/>
</dbReference>
<keyword evidence="5" id="KW-1015">Disulfide bond</keyword>
<dbReference type="Gene3D" id="3.40.50.410">
    <property type="entry name" value="von Willebrand factor, type A domain"/>
    <property type="match status" value="1"/>
</dbReference>
<evidence type="ECO:0000256" key="1">
    <source>
        <dbReference type="ARBA" id="ARBA00004613"/>
    </source>
</evidence>
<evidence type="ECO:0000259" key="8">
    <source>
        <dbReference type="PROSITE" id="PS50835"/>
    </source>
</evidence>
<evidence type="ECO:0000256" key="5">
    <source>
        <dbReference type="ARBA" id="ARBA00023157"/>
    </source>
</evidence>
<protein>
    <recommendedName>
        <fullName evidence="8">Ig-like domain-containing protein</fullName>
    </recommendedName>
</protein>
<dbReference type="InterPro" id="IPR051170">
    <property type="entry name" value="Neural/epithelial_adhesion"/>
</dbReference>
<gene>
    <name evidence="9" type="ORF">HF086_013758</name>
</gene>
<dbReference type="InterPro" id="IPR036465">
    <property type="entry name" value="vWFA_dom_sf"/>
</dbReference>
<dbReference type="SUPFAM" id="SSF48726">
    <property type="entry name" value="Immunoglobulin"/>
    <property type="match status" value="2"/>
</dbReference>
<dbReference type="GO" id="GO:0043005">
    <property type="term" value="C:neuron projection"/>
    <property type="evidence" value="ECO:0007669"/>
    <property type="project" value="TreeGrafter"/>
</dbReference>
<name>A0A922MBX9_SPOEX</name>
<keyword evidence="3 7" id="KW-0732">Signal</keyword>
<sequence length="530" mass="58717">MLGRIYPLAVLLVFADVVMKASCTEKGSLTFVIDDNTSMRKDVDQIKNNLNEIKDIVFNGKSSVISNIVLVTFNNSVAHVKPVAGNRDDFEKALKEVYPSSTLSSVDCQELTIHALTTALKESNPGSYIFVFTDTFAKDFEDADIVKDLCQERQSQVQSVTIGLCQLTMKPMIMDVLTPISNIISGETIIITATTVPAGVSKNIPNINKYSNKMLQFDVDDQIEYVLVSVSGKTVTIDISGHNGRQENLMWNDNAKVNGKVKATGHVVKRFAKIPITTSKPPKLPDDKFLKVVIAEGNETSVEYNSSLTLTCKVSASPEPKIFWHNNKGRQMFSKVTKTNGSSSDYISYLNIHVTANDGYICHAINTAGTNKATIKVKVKDAFIVADTFLNVKVDYGKPGVLKCDIKSRFPTKTNWYLVNEISGEKDRIIDSDDYSLSADKTELTIKKMDFNLVGKYICHAYLINDRAIKTAISRRVKISGLDIPRILSRRSIIRQAVEGDDILKIPCVAVGDPRPTITWKMDGRPIEVP</sequence>
<dbReference type="Pfam" id="PF07679">
    <property type="entry name" value="I-set"/>
    <property type="match status" value="1"/>
</dbReference>
<organism evidence="9 10">
    <name type="scientific">Spodoptera exigua</name>
    <name type="common">Beet armyworm</name>
    <name type="synonym">Noctua fulgens</name>
    <dbReference type="NCBI Taxonomy" id="7107"/>
    <lineage>
        <taxon>Eukaryota</taxon>
        <taxon>Metazoa</taxon>
        <taxon>Ecdysozoa</taxon>
        <taxon>Arthropoda</taxon>
        <taxon>Hexapoda</taxon>
        <taxon>Insecta</taxon>
        <taxon>Pterygota</taxon>
        <taxon>Neoptera</taxon>
        <taxon>Endopterygota</taxon>
        <taxon>Lepidoptera</taxon>
        <taxon>Glossata</taxon>
        <taxon>Ditrysia</taxon>
        <taxon>Noctuoidea</taxon>
        <taxon>Noctuidae</taxon>
        <taxon>Amphipyrinae</taxon>
        <taxon>Spodoptera</taxon>
    </lineage>
</organism>
<dbReference type="EMBL" id="JACEFF010000632">
    <property type="protein sequence ID" value="KAH9633869.1"/>
    <property type="molecule type" value="Genomic_DNA"/>
</dbReference>
<feature type="domain" description="Ig-like" evidence="8">
    <location>
        <begin position="485"/>
        <end position="530"/>
    </location>
</feature>
<feature type="chain" id="PRO_5037530060" description="Ig-like domain-containing protein" evidence="7">
    <location>
        <begin position="24"/>
        <end position="530"/>
    </location>
</feature>
<evidence type="ECO:0000313" key="9">
    <source>
        <dbReference type="EMBL" id="KAH9633869.1"/>
    </source>
</evidence>
<dbReference type="PANTHER" id="PTHR12231:SF253">
    <property type="entry name" value="DPR-INTERACTING PROTEIN ETA, ISOFORM B-RELATED"/>
    <property type="match status" value="1"/>
</dbReference>
<evidence type="ECO:0000256" key="6">
    <source>
        <dbReference type="ARBA" id="ARBA00023319"/>
    </source>
</evidence>
<evidence type="ECO:0000256" key="3">
    <source>
        <dbReference type="ARBA" id="ARBA00022729"/>
    </source>
</evidence>
<feature type="domain" description="Ig-like" evidence="8">
    <location>
        <begin position="282"/>
        <end position="378"/>
    </location>
</feature>
<feature type="non-terminal residue" evidence="9">
    <location>
        <position position="1"/>
    </location>
</feature>
<proteinExistence type="predicted"/>
<evidence type="ECO:0000313" key="10">
    <source>
        <dbReference type="Proteomes" id="UP000814243"/>
    </source>
</evidence>
<accession>A0A922MBX9</accession>
<comment type="caution">
    <text evidence="9">The sequence shown here is derived from an EMBL/GenBank/DDBJ whole genome shotgun (WGS) entry which is preliminary data.</text>
</comment>
<keyword evidence="2" id="KW-0964">Secreted</keyword>
<evidence type="ECO:0000256" key="7">
    <source>
        <dbReference type="SAM" id="SignalP"/>
    </source>
</evidence>
<dbReference type="PROSITE" id="PS50835">
    <property type="entry name" value="IG_LIKE"/>
    <property type="match status" value="2"/>
</dbReference>
<dbReference type="Pfam" id="PF25106">
    <property type="entry name" value="VWA_4"/>
    <property type="match status" value="1"/>
</dbReference>
<feature type="signal peptide" evidence="7">
    <location>
        <begin position="1"/>
        <end position="23"/>
    </location>
</feature>
<dbReference type="InterPro" id="IPR007110">
    <property type="entry name" value="Ig-like_dom"/>
</dbReference>
<dbReference type="InterPro" id="IPR013098">
    <property type="entry name" value="Ig_I-set"/>
</dbReference>
<evidence type="ECO:0000256" key="2">
    <source>
        <dbReference type="ARBA" id="ARBA00022525"/>
    </source>
</evidence>
<comment type="subcellular location">
    <subcellularLocation>
        <location evidence="1">Secreted</location>
    </subcellularLocation>
</comment>
<dbReference type="SMART" id="SM00409">
    <property type="entry name" value="IG"/>
    <property type="match status" value="2"/>
</dbReference>
<dbReference type="AlphaFoldDB" id="A0A922MBX9"/>
<dbReference type="Proteomes" id="UP000814243">
    <property type="component" value="Unassembled WGS sequence"/>
</dbReference>